<dbReference type="SUPFAM" id="SSF46689">
    <property type="entry name" value="Homeodomain-like"/>
    <property type="match status" value="1"/>
</dbReference>
<evidence type="ECO:0000313" key="8">
    <source>
        <dbReference type="Proteomes" id="UP001454036"/>
    </source>
</evidence>
<evidence type="ECO:0000259" key="5">
    <source>
        <dbReference type="PROSITE" id="PS50090"/>
    </source>
</evidence>
<dbReference type="InterPro" id="IPR015495">
    <property type="entry name" value="Myb_TF_plants"/>
</dbReference>
<evidence type="ECO:0000256" key="4">
    <source>
        <dbReference type="ARBA" id="ARBA00023242"/>
    </source>
</evidence>
<dbReference type="GO" id="GO:0005634">
    <property type="term" value="C:nucleus"/>
    <property type="evidence" value="ECO:0007669"/>
    <property type="project" value="UniProtKB-SubCell"/>
</dbReference>
<feature type="domain" description="HTH myb-type" evidence="6">
    <location>
        <begin position="62"/>
        <end position="116"/>
    </location>
</feature>
<keyword evidence="2" id="KW-0677">Repeat</keyword>
<dbReference type="AlphaFoldDB" id="A0AAV3QQV2"/>
<feature type="domain" description="Myb-like" evidence="5">
    <location>
        <begin position="62"/>
        <end position="112"/>
    </location>
</feature>
<dbReference type="InterPro" id="IPR017930">
    <property type="entry name" value="Myb_dom"/>
</dbReference>
<dbReference type="Proteomes" id="UP001454036">
    <property type="component" value="Unassembled WGS sequence"/>
</dbReference>
<evidence type="ECO:0000256" key="2">
    <source>
        <dbReference type="ARBA" id="ARBA00022737"/>
    </source>
</evidence>
<dbReference type="SMART" id="SM00717">
    <property type="entry name" value="SANT"/>
    <property type="match status" value="2"/>
</dbReference>
<dbReference type="FunFam" id="1.10.10.60:FF:000349">
    <property type="entry name" value="Transcription factor MYB39"/>
    <property type="match status" value="1"/>
</dbReference>
<keyword evidence="7" id="KW-0371">Homeobox</keyword>
<protein>
    <submittedName>
        <fullName evidence="7">Homeodomain transcription factor</fullName>
    </submittedName>
</protein>
<reference evidence="7 8" key="1">
    <citation type="submission" date="2024-01" db="EMBL/GenBank/DDBJ databases">
        <title>The complete chloroplast genome sequence of Lithospermum erythrorhizon: insights into the phylogenetic relationship among Boraginaceae species and the maternal lineages of purple gromwells.</title>
        <authorList>
            <person name="Okada T."/>
            <person name="Watanabe K."/>
        </authorList>
    </citation>
    <scope>NUCLEOTIDE SEQUENCE [LARGE SCALE GENOMIC DNA]</scope>
</reference>
<dbReference type="Gene3D" id="1.10.10.60">
    <property type="entry name" value="Homeodomain-like"/>
    <property type="match status" value="2"/>
</dbReference>
<comment type="caution">
    <text evidence="7">The sequence shown here is derived from an EMBL/GenBank/DDBJ whole genome shotgun (WGS) entry which is preliminary data.</text>
</comment>
<evidence type="ECO:0000256" key="3">
    <source>
        <dbReference type="ARBA" id="ARBA00023125"/>
    </source>
</evidence>
<comment type="subcellular location">
    <subcellularLocation>
        <location evidence="1">Nucleus</location>
    </subcellularLocation>
</comment>
<dbReference type="FunFam" id="1.10.10.60:FF:000001">
    <property type="entry name" value="MYB-related transcription factor"/>
    <property type="match status" value="1"/>
</dbReference>
<evidence type="ECO:0000256" key="1">
    <source>
        <dbReference type="ARBA" id="ARBA00004123"/>
    </source>
</evidence>
<dbReference type="InterPro" id="IPR009057">
    <property type="entry name" value="Homeodomain-like_sf"/>
</dbReference>
<feature type="domain" description="HTH myb-type" evidence="6">
    <location>
        <begin position="9"/>
        <end position="61"/>
    </location>
</feature>
<name>A0AAV3QQV2_LITER</name>
<keyword evidence="4" id="KW-0539">Nucleus</keyword>
<dbReference type="PROSITE" id="PS51294">
    <property type="entry name" value="HTH_MYB"/>
    <property type="match status" value="2"/>
</dbReference>
<sequence length="323" mass="36433">MGRSPGCDENGLKKGPWTPEEDKKLVDYIQEHGHGSWRALPKLAGLNRCGKSCRLRWTNYLRPDIKRGKFSQEEEQTILHLHGILGNKWSAIASHLPGRTDNEIKNFWNTHLKKKLIQMGYDPMTHMPRTDLFSTLPTLIALANLLQNKLFDDQTMRLQAEASQLPKLQHFQGLVQAPIPTNSNSHNLGDLGAFHPLLNPIDQIKNQESVNNISTNENDNISQLLHNLISTTTTNPQVPFTFQTQLNNNNNNNNNIYNEGNKNNSDSQVWQTSMMLPPLMETSMSNVPGGDSCCTSSNNGVEGIESSAYWKDLLFEDVFLDEI</sequence>
<accession>A0AAV3QQV2</accession>
<keyword evidence="3 7" id="KW-0238">DNA-binding</keyword>
<proteinExistence type="predicted"/>
<dbReference type="PANTHER" id="PTHR47994">
    <property type="entry name" value="F14D16.11-RELATED"/>
    <property type="match status" value="1"/>
</dbReference>
<feature type="domain" description="Myb-like" evidence="5">
    <location>
        <begin position="9"/>
        <end position="61"/>
    </location>
</feature>
<evidence type="ECO:0000259" key="6">
    <source>
        <dbReference type="PROSITE" id="PS51294"/>
    </source>
</evidence>
<gene>
    <name evidence="7" type="ORF">LIER_20087</name>
</gene>
<keyword evidence="8" id="KW-1185">Reference proteome</keyword>
<evidence type="ECO:0000313" key="7">
    <source>
        <dbReference type="EMBL" id="GAA0164457.1"/>
    </source>
</evidence>
<dbReference type="InterPro" id="IPR001005">
    <property type="entry name" value="SANT/Myb"/>
</dbReference>
<dbReference type="EMBL" id="BAABME010005048">
    <property type="protein sequence ID" value="GAA0164457.1"/>
    <property type="molecule type" value="Genomic_DNA"/>
</dbReference>
<organism evidence="7 8">
    <name type="scientific">Lithospermum erythrorhizon</name>
    <name type="common">Purple gromwell</name>
    <name type="synonym">Lithospermum officinale var. erythrorhizon</name>
    <dbReference type="NCBI Taxonomy" id="34254"/>
    <lineage>
        <taxon>Eukaryota</taxon>
        <taxon>Viridiplantae</taxon>
        <taxon>Streptophyta</taxon>
        <taxon>Embryophyta</taxon>
        <taxon>Tracheophyta</taxon>
        <taxon>Spermatophyta</taxon>
        <taxon>Magnoliopsida</taxon>
        <taxon>eudicotyledons</taxon>
        <taxon>Gunneridae</taxon>
        <taxon>Pentapetalae</taxon>
        <taxon>asterids</taxon>
        <taxon>lamiids</taxon>
        <taxon>Boraginales</taxon>
        <taxon>Boraginaceae</taxon>
        <taxon>Boraginoideae</taxon>
        <taxon>Lithospermeae</taxon>
        <taxon>Lithospermum</taxon>
    </lineage>
</organism>
<dbReference type="CDD" id="cd00167">
    <property type="entry name" value="SANT"/>
    <property type="match status" value="2"/>
</dbReference>
<dbReference type="Pfam" id="PF00249">
    <property type="entry name" value="Myb_DNA-binding"/>
    <property type="match status" value="2"/>
</dbReference>
<dbReference type="PROSITE" id="PS50090">
    <property type="entry name" value="MYB_LIKE"/>
    <property type="match status" value="2"/>
</dbReference>
<dbReference type="GO" id="GO:0003677">
    <property type="term" value="F:DNA binding"/>
    <property type="evidence" value="ECO:0007669"/>
    <property type="project" value="UniProtKB-KW"/>
</dbReference>